<evidence type="ECO:0000256" key="4">
    <source>
        <dbReference type="ARBA" id="ARBA00022723"/>
    </source>
</evidence>
<dbReference type="Pfam" id="PF07282">
    <property type="entry name" value="Cas12f1-like_TNB"/>
    <property type="match status" value="1"/>
</dbReference>
<evidence type="ECO:0000259" key="11">
    <source>
        <dbReference type="Pfam" id="PF12323"/>
    </source>
</evidence>
<sequence>MRELTSLVTVTLGGKFTSRWTRLSSPLNSTSSHSKSVHTDRVISSMRLKWASVNTLCRNLVTKTKWTCITKAQCLPVLIFCMSPITQVCIVAVMQLRYSFRLYPDTGQQTALAKAFGCVRVVFNDAVYARESARKAGKPFPKIGELSTQLITQAKQTVERSWLGEVSAVVLQQSLRDVETAYRNFFASLKGTRKGPRIGPPRFKSRKDARQSIRFTANARWSITDKGWLNLPKIGAVKVKWSRTLPATPSSVTVVKDAAGRFFASFVIDTDPQADAERMPATDQTIGIDLGLTHFAVLSDGTKIDSPRFLRRAEKKLKKTQRELSRKQKGSKNREKARRKVARAHAKVTDARREFHHQLSTRLISENQGIAVEDLSVAGLARTRLAKSVHDAGWSSFVSMLKYKAERYGRTLVTIGRFEPTSQTCSACGVKDGPKPLDVREWTCTACGSVHDRDHNAAINVKTAAGLAVSACGAPVRPELVLAQREETGSHGFPTQAPAA</sequence>
<protein>
    <submittedName>
        <fullName evidence="12">Transposase</fullName>
    </submittedName>
</protein>
<dbReference type="InterPro" id="IPR001959">
    <property type="entry name" value="Transposase"/>
</dbReference>
<proteinExistence type="inferred from homology"/>
<comment type="similarity">
    <text evidence="2">In the N-terminal section; belongs to the transposase 2 family.</text>
</comment>
<evidence type="ECO:0000256" key="3">
    <source>
        <dbReference type="ARBA" id="ARBA00022578"/>
    </source>
</evidence>
<keyword evidence="5" id="KW-0862">Zinc</keyword>
<dbReference type="NCBIfam" id="NF040570">
    <property type="entry name" value="guided_TnpB"/>
    <property type="match status" value="1"/>
</dbReference>
<accession>A0ABU0RYH2</accession>
<dbReference type="PANTHER" id="PTHR30405">
    <property type="entry name" value="TRANSPOSASE"/>
    <property type="match status" value="1"/>
</dbReference>
<dbReference type="NCBIfam" id="TIGR01766">
    <property type="entry name" value="IS200/IS605 family accessory protein TnpB-like domain"/>
    <property type="match status" value="1"/>
</dbReference>
<feature type="domain" description="Cas12f1-like TNB" evidence="10">
    <location>
        <begin position="394"/>
        <end position="461"/>
    </location>
</feature>
<dbReference type="InterPro" id="IPR021027">
    <property type="entry name" value="Transposase_put_HTH"/>
</dbReference>
<keyword evidence="4" id="KW-0479">Metal-binding</keyword>
<comment type="caution">
    <text evidence="12">The sequence shown here is derived from an EMBL/GenBank/DDBJ whole genome shotgun (WGS) entry which is preliminary data.</text>
</comment>
<evidence type="ECO:0000313" key="13">
    <source>
        <dbReference type="Proteomes" id="UP001223072"/>
    </source>
</evidence>
<name>A0ABU0RYH2_9ACTN</name>
<keyword evidence="7" id="KW-0233">DNA recombination</keyword>
<feature type="region of interest" description="Disordered" evidence="8">
    <location>
        <begin position="316"/>
        <end position="347"/>
    </location>
</feature>
<keyword evidence="6" id="KW-0238">DNA-binding</keyword>
<feature type="domain" description="Transposase putative helix-turn-helix" evidence="11">
    <location>
        <begin position="94"/>
        <end position="138"/>
    </location>
</feature>
<keyword evidence="13" id="KW-1185">Reference proteome</keyword>
<keyword evidence="3" id="KW-0815">Transposition</keyword>
<organism evidence="12 13">
    <name type="scientific">Streptomyces turgidiscabies</name>
    <dbReference type="NCBI Taxonomy" id="85558"/>
    <lineage>
        <taxon>Bacteria</taxon>
        <taxon>Bacillati</taxon>
        <taxon>Actinomycetota</taxon>
        <taxon>Actinomycetes</taxon>
        <taxon>Kitasatosporales</taxon>
        <taxon>Streptomycetaceae</taxon>
        <taxon>Streptomyces</taxon>
    </lineage>
</organism>
<dbReference type="PANTHER" id="PTHR30405:SF25">
    <property type="entry name" value="RNA-GUIDED DNA ENDONUCLEASE INSQ-RELATED"/>
    <property type="match status" value="1"/>
</dbReference>
<evidence type="ECO:0000256" key="7">
    <source>
        <dbReference type="ARBA" id="ARBA00023172"/>
    </source>
</evidence>
<feature type="domain" description="Probable transposase IS891/IS1136/IS1341" evidence="9">
    <location>
        <begin position="273"/>
        <end position="382"/>
    </location>
</feature>
<dbReference type="Pfam" id="PF12323">
    <property type="entry name" value="HTH_OrfB_IS605"/>
    <property type="match status" value="1"/>
</dbReference>
<evidence type="ECO:0000259" key="10">
    <source>
        <dbReference type="Pfam" id="PF07282"/>
    </source>
</evidence>
<dbReference type="EMBL" id="JAUSZS010000008">
    <property type="protein sequence ID" value="MDQ0936903.1"/>
    <property type="molecule type" value="Genomic_DNA"/>
</dbReference>
<feature type="compositionally biased region" description="Basic residues" evidence="8">
    <location>
        <begin position="327"/>
        <end position="346"/>
    </location>
</feature>
<dbReference type="Proteomes" id="UP001223072">
    <property type="component" value="Unassembled WGS sequence"/>
</dbReference>
<evidence type="ECO:0000256" key="2">
    <source>
        <dbReference type="ARBA" id="ARBA00011044"/>
    </source>
</evidence>
<evidence type="ECO:0000256" key="5">
    <source>
        <dbReference type="ARBA" id="ARBA00022833"/>
    </source>
</evidence>
<evidence type="ECO:0000259" key="9">
    <source>
        <dbReference type="Pfam" id="PF01385"/>
    </source>
</evidence>
<dbReference type="InterPro" id="IPR051399">
    <property type="entry name" value="RNA-guided_DNA_endo/Transpos"/>
</dbReference>
<comment type="similarity">
    <text evidence="1">In the C-terminal section; belongs to the transposase 35 family.</text>
</comment>
<evidence type="ECO:0000256" key="6">
    <source>
        <dbReference type="ARBA" id="ARBA00023125"/>
    </source>
</evidence>
<evidence type="ECO:0000256" key="8">
    <source>
        <dbReference type="SAM" id="MobiDB-lite"/>
    </source>
</evidence>
<reference evidence="12 13" key="1">
    <citation type="submission" date="2023-07" db="EMBL/GenBank/DDBJ databases">
        <title>Comparative genomics of wheat-associated soil bacteria to identify genetic determinants of phenazine resistance.</title>
        <authorList>
            <person name="Mouncey N."/>
        </authorList>
    </citation>
    <scope>NUCLEOTIDE SEQUENCE [LARGE SCALE GENOMIC DNA]</scope>
    <source>
        <strain evidence="12 13">W2I16</strain>
    </source>
</reference>
<dbReference type="InterPro" id="IPR010095">
    <property type="entry name" value="Cas12f1-like_TNB"/>
</dbReference>
<evidence type="ECO:0000313" key="12">
    <source>
        <dbReference type="EMBL" id="MDQ0936903.1"/>
    </source>
</evidence>
<dbReference type="Pfam" id="PF01385">
    <property type="entry name" value="OrfB_IS605"/>
    <property type="match status" value="1"/>
</dbReference>
<evidence type="ECO:0000256" key="1">
    <source>
        <dbReference type="ARBA" id="ARBA00008761"/>
    </source>
</evidence>
<gene>
    <name evidence="12" type="ORF">QFZ49_006878</name>
</gene>